<name>A0A521BXN6_9SPHI</name>
<reference evidence="1 2" key="1">
    <citation type="submission" date="2017-05" db="EMBL/GenBank/DDBJ databases">
        <authorList>
            <person name="Varghese N."/>
            <person name="Submissions S."/>
        </authorList>
    </citation>
    <scope>NUCLEOTIDE SEQUENCE [LARGE SCALE GENOMIC DNA]</scope>
    <source>
        <strain evidence="1 2">DSM 21342</strain>
    </source>
</reference>
<dbReference type="AlphaFoldDB" id="A0A521BXN6"/>
<sequence length="47" mass="5333">MAMLSATKLSSISDYSDGALAIYLDYFDRLFLEINQKAWIQPGLFKS</sequence>
<dbReference type="EMBL" id="FXSZ01000003">
    <property type="protein sequence ID" value="SMO51953.1"/>
    <property type="molecule type" value="Genomic_DNA"/>
</dbReference>
<accession>A0A521BXN6</accession>
<gene>
    <name evidence="1" type="ORF">SAMN06265350_10314</name>
</gene>
<keyword evidence="2" id="KW-1185">Reference proteome</keyword>
<evidence type="ECO:0000313" key="1">
    <source>
        <dbReference type="EMBL" id="SMO51953.1"/>
    </source>
</evidence>
<evidence type="ECO:0000313" key="2">
    <source>
        <dbReference type="Proteomes" id="UP000315971"/>
    </source>
</evidence>
<dbReference type="Proteomes" id="UP000315971">
    <property type="component" value="Unassembled WGS sequence"/>
</dbReference>
<protein>
    <submittedName>
        <fullName evidence="1">Uncharacterized protein</fullName>
    </submittedName>
</protein>
<organism evidence="1 2">
    <name type="scientific">Solitalea koreensis</name>
    <dbReference type="NCBI Taxonomy" id="543615"/>
    <lineage>
        <taxon>Bacteria</taxon>
        <taxon>Pseudomonadati</taxon>
        <taxon>Bacteroidota</taxon>
        <taxon>Sphingobacteriia</taxon>
        <taxon>Sphingobacteriales</taxon>
        <taxon>Sphingobacteriaceae</taxon>
        <taxon>Solitalea</taxon>
    </lineage>
</organism>
<proteinExistence type="predicted"/>